<organism evidence="9 10">
    <name type="scientific">Svornostia abyssi</name>
    <dbReference type="NCBI Taxonomy" id="2898438"/>
    <lineage>
        <taxon>Bacteria</taxon>
        <taxon>Bacillati</taxon>
        <taxon>Actinomycetota</taxon>
        <taxon>Thermoleophilia</taxon>
        <taxon>Solirubrobacterales</taxon>
        <taxon>Baekduiaceae</taxon>
        <taxon>Svornostia</taxon>
    </lineage>
</organism>
<feature type="transmembrane region" description="Helical" evidence="8">
    <location>
        <begin position="131"/>
        <end position="154"/>
    </location>
</feature>
<evidence type="ECO:0000256" key="4">
    <source>
        <dbReference type="ARBA" id="ARBA00022475"/>
    </source>
</evidence>
<name>A0ABY5PCS5_9ACTN</name>
<dbReference type="InterPro" id="IPR011606">
    <property type="entry name" value="Brnchd-chn_aa_trnsp_permease"/>
</dbReference>
<comment type="similarity">
    <text evidence="2">Belongs to the AzlC family.</text>
</comment>
<dbReference type="Proteomes" id="UP001058860">
    <property type="component" value="Chromosome"/>
</dbReference>
<dbReference type="PANTHER" id="PTHR34979">
    <property type="entry name" value="INNER MEMBRANE PROTEIN YGAZ"/>
    <property type="match status" value="1"/>
</dbReference>
<feature type="transmembrane region" description="Helical" evidence="8">
    <location>
        <begin position="189"/>
        <end position="222"/>
    </location>
</feature>
<evidence type="ECO:0000256" key="7">
    <source>
        <dbReference type="ARBA" id="ARBA00023136"/>
    </source>
</evidence>
<keyword evidence="7 8" id="KW-0472">Membrane</keyword>
<sequence length="227" mass="22668">MATPPAPMRDRVIAGLRAGIPFGVASFVLAMSFPVVAEQAGFGPIAAVAASALIFAGSAQFTAVAVLIQGGGAGAAIAAATLMNARYLPMGIALAPSLRGGRLRRAIEGQAVVDASWAMASRGDGTFDRGILFGSTLALYTGWVSGTVAGVVAGDLLTDPAALGLDAIYPAFFLALLMNETRTARGRVAAGLGAAIALALTPVAPAGLPVLLASAAALIALWRRSVP</sequence>
<evidence type="ECO:0000256" key="6">
    <source>
        <dbReference type="ARBA" id="ARBA00022989"/>
    </source>
</evidence>
<evidence type="ECO:0000313" key="10">
    <source>
        <dbReference type="Proteomes" id="UP001058860"/>
    </source>
</evidence>
<feature type="transmembrane region" description="Helical" evidence="8">
    <location>
        <begin position="160"/>
        <end position="177"/>
    </location>
</feature>
<accession>A0ABY5PCS5</accession>
<protein>
    <submittedName>
        <fullName evidence="9">AzlC family ABC transporter permease</fullName>
    </submittedName>
</protein>
<evidence type="ECO:0000256" key="2">
    <source>
        <dbReference type="ARBA" id="ARBA00010735"/>
    </source>
</evidence>
<evidence type="ECO:0000313" key="9">
    <source>
        <dbReference type="EMBL" id="UUY02488.1"/>
    </source>
</evidence>
<feature type="transmembrane region" description="Helical" evidence="8">
    <location>
        <begin position="12"/>
        <end position="33"/>
    </location>
</feature>
<keyword evidence="4" id="KW-1003">Cell membrane</keyword>
<dbReference type="Pfam" id="PF03591">
    <property type="entry name" value="AzlC"/>
    <property type="match status" value="1"/>
</dbReference>
<dbReference type="EMBL" id="CP088295">
    <property type="protein sequence ID" value="UUY02488.1"/>
    <property type="molecule type" value="Genomic_DNA"/>
</dbReference>
<evidence type="ECO:0000256" key="8">
    <source>
        <dbReference type="SAM" id="Phobius"/>
    </source>
</evidence>
<evidence type="ECO:0000256" key="5">
    <source>
        <dbReference type="ARBA" id="ARBA00022692"/>
    </source>
</evidence>
<comment type="subcellular location">
    <subcellularLocation>
        <location evidence="1">Cell membrane</location>
        <topology evidence="1">Multi-pass membrane protein</topology>
    </subcellularLocation>
</comment>
<keyword evidence="10" id="KW-1185">Reference proteome</keyword>
<proteinExistence type="inferred from homology"/>
<dbReference type="PANTHER" id="PTHR34979:SF1">
    <property type="entry name" value="INNER MEMBRANE PROTEIN YGAZ"/>
    <property type="match status" value="1"/>
</dbReference>
<evidence type="ECO:0000256" key="3">
    <source>
        <dbReference type="ARBA" id="ARBA00022448"/>
    </source>
</evidence>
<keyword evidence="6 8" id="KW-1133">Transmembrane helix</keyword>
<keyword evidence="5 8" id="KW-0812">Transmembrane</keyword>
<keyword evidence="3" id="KW-0813">Transport</keyword>
<gene>
    <name evidence="9" type="ORF">LRS13_17515</name>
</gene>
<evidence type="ECO:0000256" key="1">
    <source>
        <dbReference type="ARBA" id="ARBA00004651"/>
    </source>
</evidence>
<feature type="transmembrane region" description="Helical" evidence="8">
    <location>
        <begin position="45"/>
        <end position="68"/>
    </location>
</feature>
<reference evidence="10" key="1">
    <citation type="submission" date="2021-11" db="EMBL/GenBank/DDBJ databases">
        <title>Cultivation dependent microbiological survey of springs from the worlds oldest radium mine currently devoted to the extraction of radon-saturated water.</title>
        <authorList>
            <person name="Kapinusova G."/>
            <person name="Smrhova T."/>
            <person name="Strejcek M."/>
            <person name="Suman J."/>
            <person name="Jani K."/>
            <person name="Pajer P."/>
            <person name="Uhlik O."/>
        </authorList>
    </citation>
    <scope>NUCLEOTIDE SEQUENCE [LARGE SCALE GENOMIC DNA]</scope>
    <source>
        <strain evidence="10">J379</strain>
    </source>
</reference>
<dbReference type="RefSeq" id="WP_353863015.1">
    <property type="nucleotide sequence ID" value="NZ_CP088295.1"/>
</dbReference>